<protein>
    <submittedName>
        <fullName evidence="1">Uncharacterized protein</fullName>
    </submittedName>
</protein>
<dbReference type="AlphaFoldDB" id="A0A498I893"/>
<reference evidence="1 2" key="1">
    <citation type="submission" date="2018-10" db="EMBL/GenBank/DDBJ databases">
        <title>A high-quality apple genome assembly.</title>
        <authorList>
            <person name="Hu J."/>
        </authorList>
    </citation>
    <scope>NUCLEOTIDE SEQUENCE [LARGE SCALE GENOMIC DNA]</scope>
    <source>
        <strain evidence="2">cv. HFTH1</strain>
        <tissue evidence="1">Young leaf</tissue>
    </source>
</reference>
<evidence type="ECO:0000313" key="1">
    <source>
        <dbReference type="EMBL" id="RXH78285.1"/>
    </source>
</evidence>
<evidence type="ECO:0000313" key="2">
    <source>
        <dbReference type="Proteomes" id="UP000290289"/>
    </source>
</evidence>
<dbReference type="EMBL" id="RDQH01000339">
    <property type="protein sequence ID" value="RXH78285.1"/>
    <property type="molecule type" value="Genomic_DNA"/>
</dbReference>
<organism evidence="1 2">
    <name type="scientific">Malus domestica</name>
    <name type="common">Apple</name>
    <name type="synonym">Pyrus malus</name>
    <dbReference type="NCBI Taxonomy" id="3750"/>
    <lineage>
        <taxon>Eukaryota</taxon>
        <taxon>Viridiplantae</taxon>
        <taxon>Streptophyta</taxon>
        <taxon>Embryophyta</taxon>
        <taxon>Tracheophyta</taxon>
        <taxon>Spermatophyta</taxon>
        <taxon>Magnoliopsida</taxon>
        <taxon>eudicotyledons</taxon>
        <taxon>Gunneridae</taxon>
        <taxon>Pentapetalae</taxon>
        <taxon>rosids</taxon>
        <taxon>fabids</taxon>
        <taxon>Rosales</taxon>
        <taxon>Rosaceae</taxon>
        <taxon>Amygdaloideae</taxon>
        <taxon>Maleae</taxon>
        <taxon>Malus</taxon>
    </lineage>
</organism>
<gene>
    <name evidence="1" type="ORF">DVH24_001803</name>
</gene>
<comment type="caution">
    <text evidence="1">The sequence shown here is derived from an EMBL/GenBank/DDBJ whole genome shotgun (WGS) entry which is preliminary data.</text>
</comment>
<dbReference type="Proteomes" id="UP000290289">
    <property type="component" value="Chromosome 13"/>
</dbReference>
<proteinExistence type="predicted"/>
<keyword evidence="2" id="KW-1185">Reference proteome</keyword>
<name>A0A498I893_MALDO</name>
<sequence>MTDAIHSEDLLEKYKLERVKSPLSIFNLSGVHDFYSNVSSKFYEFGGVVYVSGINVLFNTSVICSVLGLDVSTAFNTVTCHYDMNAYHYEAYLDSSIPLVKGLTNNGNPTLEFTKILFAMLSGLIVPFGDIVFKSILSKNDCPGRHLRAVYAAKGKGVATNASVNFSFHIPIANHIRFTYYEVEDNVINCPEEDSSEEFATTGSSPFN</sequence>
<accession>A0A498I893</accession>